<gene>
    <name evidence="1" type="ORF">Q8852_01805</name>
</gene>
<sequence>MKEEFNLFQIYKLSEELTRALFKESDLVSGYIMPIFSSNQEILFCEVKQNSLQNNTIKSLHLYTKKGDTNYLIELGTIFKIQETDFLKHAKNFNDQLIKGSIAETNELEILEAFVQCLNERLFNTKLITINAKNGSKSYF</sequence>
<dbReference type="Proteomes" id="UP001237011">
    <property type="component" value="Chromosome"/>
</dbReference>
<accession>A0ABY9HB80</accession>
<reference evidence="1" key="1">
    <citation type="submission" date="2023-08" db="EMBL/GenBank/DDBJ databases">
        <title>Complete genome sequence of Mycoplasma seminis 2200.</title>
        <authorList>
            <person name="Spergser J."/>
        </authorList>
    </citation>
    <scope>NUCLEOTIDE SEQUENCE [LARGE SCALE GENOMIC DNA]</scope>
    <source>
        <strain evidence="1">2200</strain>
    </source>
</reference>
<evidence type="ECO:0000313" key="1">
    <source>
        <dbReference type="EMBL" id="WLP85862.1"/>
    </source>
</evidence>
<keyword evidence="2" id="KW-1185">Reference proteome</keyword>
<protein>
    <submittedName>
        <fullName evidence="1">Uncharacterized protein</fullName>
    </submittedName>
</protein>
<dbReference type="RefSeq" id="WP_305938285.1">
    <property type="nucleotide sequence ID" value="NZ_CP132191.1"/>
</dbReference>
<dbReference type="EMBL" id="CP132191">
    <property type="protein sequence ID" value="WLP85862.1"/>
    <property type="molecule type" value="Genomic_DNA"/>
</dbReference>
<name>A0ABY9HB80_9MOLU</name>
<evidence type="ECO:0000313" key="2">
    <source>
        <dbReference type="Proteomes" id="UP001237011"/>
    </source>
</evidence>
<organism evidence="1 2">
    <name type="scientific">Mycoplasma seminis</name>
    <dbReference type="NCBI Taxonomy" id="512749"/>
    <lineage>
        <taxon>Bacteria</taxon>
        <taxon>Bacillati</taxon>
        <taxon>Mycoplasmatota</taxon>
        <taxon>Mollicutes</taxon>
        <taxon>Mycoplasmataceae</taxon>
        <taxon>Mycoplasma</taxon>
    </lineage>
</organism>
<proteinExistence type="predicted"/>